<proteinExistence type="inferred from homology"/>
<feature type="domain" description="Acyl-CoA oxidase/dehydrogenase middle" evidence="7">
    <location>
        <begin position="165"/>
        <end position="276"/>
    </location>
</feature>
<evidence type="ECO:0000256" key="5">
    <source>
        <dbReference type="ARBA" id="ARBA00023002"/>
    </source>
</evidence>
<comment type="caution">
    <text evidence="10">The sequence shown here is derived from an EMBL/GenBank/DDBJ whole genome shotgun (WGS) entry which is preliminary data.</text>
</comment>
<dbReference type="InterPro" id="IPR037069">
    <property type="entry name" value="AcylCoA_DH/ox_N_sf"/>
</dbReference>
<dbReference type="Pfam" id="PF00441">
    <property type="entry name" value="Acyl-CoA_dh_1"/>
    <property type="match status" value="1"/>
</dbReference>
<evidence type="ECO:0000256" key="2">
    <source>
        <dbReference type="ARBA" id="ARBA00009347"/>
    </source>
</evidence>
<dbReference type="InterPro" id="IPR006091">
    <property type="entry name" value="Acyl-CoA_Oxase/DH_mid-dom"/>
</dbReference>
<dbReference type="Proteomes" id="UP001597287">
    <property type="component" value="Unassembled WGS sequence"/>
</dbReference>
<evidence type="ECO:0000259" key="7">
    <source>
        <dbReference type="Pfam" id="PF02770"/>
    </source>
</evidence>
<evidence type="ECO:0000259" key="8">
    <source>
        <dbReference type="Pfam" id="PF02771"/>
    </source>
</evidence>
<dbReference type="SUPFAM" id="SSF56645">
    <property type="entry name" value="Acyl-CoA dehydrogenase NM domain-like"/>
    <property type="match status" value="1"/>
</dbReference>
<comment type="similarity">
    <text evidence="2">Belongs to the acyl-CoA dehydrogenase family.</text>
</comment>
<protein>
    <submittedName>
        <fullName evidence="10">Acyl-CoA dehydrogenase C-terminal domain-containing protein</fullName>
    </submittedName>
</protein>
<dbReference type="Gene3D" id="1.10.540.10">
    <property type="entry name" value="Acyl-CoA dehydrogenase/oxidase, N-terminal domain"/>
    <property type="match status" value="1"/>
</dbReference>
<evidence type="ECO:0000256" key="4">
    <source>
        <dbReference type="ARBA" id="ARBA00022827"/>
    </source>
</evidence>
<keyword evidence="5" id="KW-0560">Oxidoreductase</keyword>
<dbReference type="PANTHER" id="PTHR42803:SF1">
    <property type="entry name" value="BROAD-SPECIFICITY LINEAR ACYL-COA DEHYDROGENASE FADE5"/>
    <property type="match status" value="1"/>
</dbReference>
<feature type="domain" description="Acetyl-CoA dehydrogenase-like C-terminal" evidence="9">
    <location>
        <begin position="476"/>
        <end position="596"/>
    </location>
</feature>
<evidence type="ECO:0000313" key="11">
    <source>
        <dbReference type="Proteomes" id="UP001597287"/>
    </source>
</evidence>
<sequence length="601" mass="65424">MPSYNPPLRDMQFLMHEVFKVTDDYQQMTAHAEVDADTINAVLEEAGKFAANVTFPLNISGDAEGCVLNKETHEVTTPKGFKEAYQKYVEGGWPSLSCDTAYGGQGLPFAVNSAVYEMLNSANQAWTMYPGLSHGAYEALHVHGTEEQKKLYLPKLTSGEWTGTMCLTEPHCGTDLGLLRTKAEPVAGAPEGTYKITGNKIFISAGEHDFTDNIVHLVLARLPDAPAGSKGISLFVVPKFVVKADGSLGERNPIFCGALEHKMGIHGNATAQINIDGAVGTLVGQPNKGLQAMFVMMNAARLGVGNQSLGLTEVAYQNALAYAKDRLQMRSLSGTKAKDKPADPIIVHPDVRRMLLTAKAYAEGGRALVTYCAFLIDKEFNHPDEKVRKDSAELVALLTPIVKAFITDNGWTATTMSQQVYGGHGFITEWGMEQFVRDARINMIYEGTNGIQALDLLGRKVLGNQGASLKKFGKLVAQLVEEEGVNEKMAEFINPIAYLGDQMTKFTTEIGFKGMQNPDEVGAASVDYLRVAGHLVFGYFFARMAQVALREIAKGNTDPFYQAKLQTARFYFAKLLPETATLMRTARAGSKSLMDTDAALA</sequence>
<dbReference type="Pfam" id="PF12806">
    <property type="entry name" value="Acyl-CoA_dh_C"/>
    <property type="match status" value="1"/>
</dbReference>
<keyword evidence="11" id="KW-1185">Reference proteome</keyword>
<evidence type="ECO:0000259" key="6">
    <source>
        <dbReference type="Pfam" id="PF00441"/>
    </source>
</evidence>
<organism evidence="10 11">
    <name type="scientific">Delftia deserti</name>
    <dbReference type="NCBI Taxonomy" id="1651218"/>
    <lineage>
        <taxon>Bacteria</taxon>
        <taxon>Pseudomonadati</taxon>
        <taxon>Pseudomonadota</taxon>
        <taxon>Betaproteobacteria</taxon>
        <taxon>Burkholderiales</taxon>
        <taxon>Comamonadaceae</taxon>
        <taxon>Delftia</taxon>
    </lineage>
</organism>
<accession>A0ABW5EY60</accession>
<dbReference type="Gene3D" id="2.40.110.10">
    <property type="entry name" value="Butyryl-CoA Dehydrogenase, subunit A, domain 2"/>
    <property type="match status" value="1"/>
</dbReference>
<dbReference type="EMBL" id="JBHUIG010000039">
    <property type="protein sequence ID" value="MFD2322258.1"/>
    <property type="molecule type" value="Genomic_DNA"/>
</dbReference>
<dbReference type="PANTHER" id="PTHR42803">
    <property type="entry name" value="ACYL-COA DEHYDROGENASE"/>
    <property type="match status" value="1"/>
</dbReference>
<dbReference type="InterPro" id="IPR052166">
    <property type="entry name" value="Diverse_Acyl-CoA_DH"/>
</dbReference>
<dbReference type="InterPro" id="IPR036250">
    <property type="entry name" value="AcylCo_DH-like_C"/>
</dbReference>
<dbReference type="SUPFAM" id="SSF47203">
    <property type="entry name" value="Acyl-CoA dehydrogenase C-terminal domain-like"/>
    <property type="match status" value="1"/>
</dbReference>
<evidence type="ECO:0000259" key="9">
    <source>
        <dbReference type="Pfam" id="PF12806"/>
    </source>
</evidence>
<gene>
    <name evidence="10" type="ORF">ACFSPV_26645</name>
</gene>
<comment type="cofactor">
    <cofactor evidence="1">
        <name>FAD</name>
        <dbReference type="ChEBI" id="CHEBI:57692"/>
    </cofactor>
</comment>
<feature type="domain" description="Acyl-CoA dehydrogenase/oxidase N-terminal" evidence="8">
    <location>
        <begin position="82"/>
        <end position="160"/>
    </location>
</feature>
<dbReference type="Pfam" id="PF02771">
    <property type="entry name" value="Acyl-CoA_dh_N"/>
    <property type="match status" value="1"/>
</dbReference>
<name>A0ABW5EY60_9BURK</name>
<keyword evidence="3" id="KW-0285">Flavoprotein</keyword>
<dbReference type="Pfam" id="PF02770">
    <property type="entry name" value="Acyl-CoA_dh_M"/>
    <property type="match status" value="1"/>
</dbReference>
<dbReference type="InterPro" id="IPR025878">
    <property type="entry name" value="Acyl-CoA_dh-like_C_dom"/>
</dbReference>
<dbReference type="InterPro" id="IPR013786">
    <property type="entry name" value="AcylCoA_DH/ox_N"/>
</dbReference>
<dbReference type="InterPro" id="IPR009075">
    <property type="entry name" value="AcylCo_DH/oxidase_C"/>
</dbReference>
<dbReference type="RefSeq" id="WP_312371297.1">
    <property type="nucleotide sequence ID" value="NZ_JBHSIH010000001.1"/>
</dbReference>
<feature type="domain" description="Acyl-CoA dehydrogenase/oxidase C-terminal" evidence="6">
    <location>
        <begin position="287"/>
        <end position="455"/>
    </location>
</feature>
<evidence type="ECO:0000256" key="1">
    <source>
        <dbReference type="ARBA" id="ARBA00001974"/>
    </source>
</evidence>
<reference evidence="11" key="1">
    <citation type="journal article" date="2019" name="Int. J. Syst. Evol. Microbiol.">
        <title>The Global Catalogue of Microorganisms (GCM) 10K type strain sequencing project: providing services to taxonomists for standard genome sequencing and annotation.</title>
        <authorList>
            <consortium name="The Broad Institute Genomics Platform"/>
            <consortium name="The Broad Institute Genome Sequencing Center for Infectious Disease"/>
            <person name="Wu L."/>
            <person name="Ma J."/>
        </authorList>
    </citation>
    <scope>NUCLEOTIDE SEQUENCE [LARGE SCALE GENOMIC DNA]</scope>
    <source>
        <strain evidence="11">CCUG 62793</strain>
    </source>
</reference>
<dbReference type="Gene3D" id="1.20.140.10">
    <property type="entry name" value="Butyryl-CoA Dehydrogenase, subunit A, domain 3"/>
    <property type="match status" value="1"/>
</dbReference>
<dbReference type="InterPro" id="IPR009100">
    <property type="entry name" value="AcylCoA_DH/oxidase_NM_dom_sf"/>
</dbReference>
<evidence type="ECO:0000256" key="3">
    <source>
        <dbReference type="ARBA" id="ARBA00022630"/>
    </source>
</evidence>
<evidence type="ECO:0000313" key="10">
    <source>
        <dbReference type="EMBL" id="MFD2322258.1"/>
    </source>
</evidence>
<keyword evidence="4" id="KW-0274">FAD</keyword>
<dbReference type="InterPro" id="IPR046373">
    <property type="entry name" value="Acyl-CoA_Oxase/DH_mid-dom_sf"/>
</dbReference>